<gene>
    <name evidence="1" type="ORF">C475_01956</name>
</gene>
<evidence type="ECO:0000313" key="1">
    <source>
        <dbReference type="EMBL" id="ELZ29674.1"/>
    </source>
</evidence>
<dbReference type="Proteomes" id="UP000011626">
    <property type="component" value="Unassembled WGS sequence"/>
</dbReference>
<dbReference type="AlphaFoldDB" id="M0D692"/>
<organism evidence="1 2">
    <name type="scientific">Halosimplex carlsbadense 2-9-1</name>
    <dbReference type="NCBI Taxonomy" id="797114"/>
    <lineage>
        <taxon>Archaea</taxon>
        <taxon>Methanobacteriati</taxon>
        <taxon>Methanobacteriota</taxon>
        <taxon>Stenosarchaea group</taxon>
        <taxon>Halobacteria</taxon>
        <taxon>Halobacteriales</taxon>
        <taxon>Haloarculaceae</taxon>
        <taxon>Halosimplex</taxon>
    </lineage>
</organism>
<comment type="caution">
    <text evidence="1">The sequence shown here is derived from an EMBL/GenBank/DDBJ whole genome shotgun (WGS) entry which is preliminary data.</text>
</comment>
<protein>
    <submittedName>
        <fullName evidence="1">Uncharacterized protein</fullName>
    </submittedName>
</protein>
<proteinExistence type="predicted"/>
<name>M0D692_9EURY</name>
<evidence type="ECO:0000313" key="2">
    <source>
        <dbReference type="Proteomes" id="UP000011626"/>
    </source>
</evidence>
<dbReference type="EMBL" id="AOIU01000005">
    <property type="protein sequence ID" value="ELZ29674.1"/>
    <property type="molecule type" value="Genomic_DNA"/>
</dbReference>
<accession>M0D692</accession>
<keyword evidence="2" id="KW-1185">Reference proteome</keyword>
<dbReference type="eggNOG" id="arCOG14785">
    <property type="taxonomic scope" value="Archaea"/>
</dbReference>
<reference evidence="1 2" key="1">
    <citation type="journal article" date="2014" name="PLoS Genet.">
        <title>Phylogenetically driven sequencing of extremely halophilic archaea reveals strategies for static and dynamic osmo-response.</title>
        <authorList>
            <person name="Becker E.A."/>
            <person name="Seitzer P.M."/>
            <person name="Tritt A."/>
            <person name="Larsen D."/>
            <person name="Krusor M."/>
            <person name="Yao A.I."/>
            <person name="Wu D."/>
            <person name="Madern D."/>
            <person name="Eisen J.A."/>
            <person name="Darling A.E."/>
            <person name="Facciotti M.T."/>
        </authorList>
    </citation>
    <scope>NUCLEOTIDE SEQUENCE [LARGE SCALE GENOMIC DNA]</scope>
    <source>
        <strain evidence="1 2">2-9-1</strain>
    </source>
</reference>
<sequence>MSDFCERVFRSFAGFLTPIEMSYQVRRYTEQQNPINGAATCESVARTSETLRDDTGLSSADFADSLDRVEFPGEWIPRISFDDHRILVQLDCGERLIDRGDCRQYKHGKPADLDATWAPLDVELVCNRNRQYDSIDSEYVVQVSVSLSSDLWLERTEIGEANRDYLAAFLERIEDAVRAEHVERDVYRTANFWVDFGIGDRADEFDPSTLY</sequence>